<dbReference type="OrthoDB" id="9811557at2"/>
<dbReference type="PANTHER" id="PTHR11748">
    <property type="entry name" value="D-LACTATE DEHYDROGENASE"/>
    <property type="match status" value="1"/>
</dbReference>
<dbReference type="InterPro" id="IPR036318">
    <property type="entry name" value="FAD-bd_PCMH-like_sf"/>
</dbReference>
<dbReference type="EMBL" id="SAWY01000007">
    <property type="protein sequence ID" value="TPH17769.1"/>
    <property type="molecule type" value="Genomic_DNA"/>
</dbReference>
<dbReference type="InterPro" id="IPR016170">
    <property type="entry name" value="Cytok_DH_C_sf"/>
</dbReference>
<dbReference type="GO" id="GO:0008720">
    <property type="term" value="F:D-lactate dehydrogenase (NAD+) activity"/>
    <property type="evidence" value="ECO:0007669"/>
    <property type="project" value="TreeGrafter"/>
</dbReference>
<dbReference type="PANTHER" id="PTHR11748:SF111">
    <property type="entry name" value="D-LACTATE DEHYDROGENASE, MITOCHONDRIAL-RELATED"/>
    <property type="match status" value="1"/>
</dbReference>
<dbReference type="PROSITE" id="PS51387">
    <property type="entry name" value="FAD_PCMH"/>
    <property type="match status" value="1"/>
</dbReference>
<dbReference type="InterPro" id="IPR016164">
    <property type="entry name" value="FAD-linked_Oxase-like_C"/>
</dbReference>
<evidence type="ECO:0000256" key="1">
    <source>
        <dbReference type="ARBA" id="ARBA00008000"/>
    </source>
</evidence>
<dbReference type="InterPro" id="IPR016169">
    <property type="entry name" value="FAD-bd_PCMH_sub2"/>
</dbReference>
<name>A0A502L4D8_9GAMM</name>
<sequence length="556" mass="62442">MSAKILSTIEETLSNSTIISSDESILNIYLQGTEGLNQLDGKQRNIIAVVKVAKATEIQLLLNLANQFSHQPSLKFTIYPISTGNNWGYGTSQPASIENNVVLLDLSALTNISHFDETLGLVTLEPGVTQQQLSDYLRQNNHDYMVPVTGAGPNCSILANALERGYGITPYTDHFGAVTSIHGYWADGRPFHSAICELDQSTEKFADKTFKWGLGPYLDGLFTQSNFAIATQMTIRLAKLKPAFVSFFIQIEDDALLEEVVPLIRQTLQDYEGIVGSINLLDQRRLLSMFAKNPHGCEQHNLSLEEVKHLAKKQQAPCWTVVGSIYGSKGVVKVVQQEVDSIFKKMPCKRVYSNSLQITLPKKLISIIPRWLVKRIAILSMAAEQLDSFDKGKEIMLGKPNTVALKLAYWRHNQAASFDKKNLSPSEDNCGLLWYAPLITMKAKNMREFINFVRETCPKYNIEPFITFTNLRHDCVDSTIPIVFDLNNPQAVKDAHACLKELVIAGLKKGFVPYRLNIDQQQWLLDKESDFWQTVNQLKAAIDPNDILSLGRYNPR</sequence>
<keyword evidence="2" id="KW-0285">Flavoprotein</keyword>
<protein>
    <submittedName>
        <fullName evidence="5">FAD-binding protein</fullName>
    </submittedName>
</protein>
<dbReference type="SUPFAM" id="SSF55103">
    <property type="entry name" value="FAD-linked oxidases, C-terminal domain"/>
    <property type="match status" value="1"/>
</dbReference>
<keyword evidence="3" id="KW-0274">FAD</keyword>
<dbReference type="Gene3D" id="3.40.462.10">
    <property type="entry name" value="FAD-linked oxidases, C-terminal domain"/>
    <property type="match status" value="1"/>
</dbReference>
<evidence type="ECO:0000256" key="2">
    <source>
        <dbReference type="ARBA" id="ARBA00022630"/>
    </source>
</evidence>
<evidence type="ECO:0000313" key="6">
    <source>
        <dbReference type="Proteomes" id="UP000315303"/>
    </source>
</evidence>
<keyword evidence="6" id="KW-1185">Reference proteome</keyword>
<comment type="caution">
    <text evidence="5">The sequence shown here is derived from an EMBL/GenBank/DDBJ whole genome shotgun (WGS) entry which is preliminary data.</text>
</comment>
<dbReference type="Gene3D" id="3.30.43.10">
    <property type="entry name" value="Uridine Diphospho-n-acetylenolpyruvylglucosamine Reductase, domain 2"/>
    <property type="match status" value="1"/>
</dbReference>
<dbReference type="AlphaFoldDB" id="A0A502L4D8"/>
<feature type="domain" description="FAD-binding PCMH-type" evidence="4">
    <location>
        <begin position="42"/>
        <end position="240"/>
    </location>
</feature>
<proteinExistence type="inferred from homology"/>
<dbReference type="InterPro" id="IPR016166">
    <property type="entry name" value="FAD-bd_PCMH"/>
</dbReference>
<evidence type="ECO:0000256" key="3">
    <source>
        <dbReference type="ARBA" id="ARBA00022827"/>
    </source>
</evidence>
<reference evidence="5 6" key="1">
    <citation type="submission" date="2019-01" db="EMBL/GenBank/DDBJ databases">
        <title>Litorilituus lipolytica sp. nov., isolated from intertidal sand of the Yellow Sea in China.</title>
        <authorList>
            <person name="Liu A."/>
        </authorList>
    </citation>
    <scope>NUCLEOTIDE SEQUENCE [LARGE SCALE GENOMIC DNA]</scope>
    <source>
        <strain evidence="5 6">RZ04</strain>
    </source>
</reference>
<dbReference type="Proteomes" id="UP000315303">
    <property type="component" value="Unassembled WGS sequence"/>
</dbReference>
<comment type="similarity">
    <text evidence="1">Belongs to the FAD-binding oxidoreductase/transferase type 4 family.</text>
</comment>
<evidence type="ECO:0000259" key="4">
    <source>
        <dbReference type="PROSITE" id="PS51387"/>
    </source>
</evidence>
<dbReference type="GO" id="GO:0004458">
    <property type="term" value="F:D-lactate dehydrogenase (cytochrome) activity"/>
    <property type="evidence" value="ECO:0007669"/>
    <property type="project" value="TreeGrafter"/>
</dbReference>
<organism evidence="5 6">
    <name type="scientific">Litorilituus lipolyticus</name>
    <dbReference type="NCBI Taxonomy" id="2491017"/>
    <lineage>
        <taxon>Bacteria</taxon>
        <taxon>Pseudomonadati</taxon>
        <taxon>Pseudomonadota</taxon>
        <taxon>Gammaproteobacteria</taxon>
        <taxon>Alteromonadales</taxon>
        <taxon>Colwelliaceae</taxon>
        <taxon>Litorilituus</taxon>
    </lineage>
</organism>
<dbReference type="InterPro" id="IPR006094">
    <property type="entry name" value="Oxid_FAD_bind_N"/>
</dbReference>
<dbReference type="GO" id="GO:1903457">
    <property type="term" value="P:lactate catabolic process"/>
    <property type="evidence" value="ECO:0007669"/>
    <property type="project" value="TreeGrafter"/>
</dbReference>
<dbReference type="Gene3D" id="3.30.465.10">
    <property type="match status" value="1"/>
</dbReference>
<evidence type="ECO:0000313" key="5">
    <source>
        <dbReference type="EMBL" id="TPH17769.1"/>
    </source>
</evidence>
<dbReference type="SUPFAM" id="SSF56176">
    <property type="entry name" value="FAD-binding/transporter-associated domain-like"/>
    <property type="match status" value="1"/>
</dbReference>
<dbReference type="Pfam" id="PF01565">
    <property type="entry name" value="FAD_binding_4"/>
    <property type="match status" value="1"/>
</dbReference>
<accession>A0A502L4D8</accession>
<dbReference type="GO" id="GO:0071949">
    <property type="term" value="F:FAD binding"/>
    <property type="evidence" value="ECO:0007669"/>
    <property type="project" value="InterPro"/>
</dbReference>
<dbReference type="InterPro" id="IPR016167">
    <property type="entry name" value="FAD-bd_PCMH_sub1"/>
</dbReference>
<dbReference type="RefSeq" id="WP_140602176.1">
    <property type="nucleotide sequence ID" value="NZ_SAWY01000007.1"/>
</dbReference>
<gene>
    <name evidence="5" type="ORF">EPA86_04255</name>
</gene>